<comment type="caution">
    <text evidence="1">The sequence shown here is derived from an EMBL/GenBank/DDBJ whole genome shotgun (WGS) entry which is preliminary data.</text>
</comment>
<reference evidence="1" key="1">
    <citation type="submission" date="2020-03" db="EMBL/GenBank/DDBJ databases">
        <authorList>
            <person name="Chebbi M.A."/>
            <person name="Drezen J.M."/>
        </authorList>
    </citation>
    <scope>NUCLEOTIDE SEQUENCE</scope>
    <source>
        <tissue evidence="1">Whole body</tissue>
    </source>
</reference>
<reference evidence="1" key="2">
    <citation type="submission" date="2021-04" db="EMBL/GenBank/DDBJ databases">
        <title>Genome-wide patterns of bracovirus chromosomal integration into multiple host tissues during parasitism.</title>
        <authorList>
            <person name="Chebbi M.A.C."/>
        </authorList>
    </citation>
    <scope>NUCLEOTIDE SEQUENCE</scope>
    <source>
        <tissue evidence="1">Whole body</tissue>
    </source>
</reference>
<evidence type="ECO:0000313" key="1">
    <source>
        <dbReference type="EMBL" id="KAG8037868.1"/>
    </source>
</evidence>
<evidence type="ECO:0000313" key="2">
    <source>
        <dbReference type="Proteomes" id="UP000729913"/>
    </source>
</evidence>
<protein>
    <submittedName>
        <fullName evidence="1">Uncharacterized protein</fullName>
    </submittedName>
</protein>
<proteinExistence type="predicted"/>
<dbReference type="EMBL" id="JAAOIC020000047">
    <property type="protein sequence ID" value="KAG8037868.1"/>
    <property type="molecule type" value="Genomic_DNA"/>
</dbReference>
<gene>
    <name evidence="1" type="ORF">G9C98_006079</name>
</gene>
<accession>A0A8J5R3U4</accession>
<dbReference type="AlphaFoldDB" id="A0A8J5R3U4"/>
<keyword evidence="2" id="KW-1185">Reference proteome</keyword>
<organism evidence="1 2">
    <name type="scientific">Cotesia typhae</name>
    <dbReference type="NCBI Taxonomy" id="2053667"/>
    <lineage>
        <taxon>Eukaryota</taxon>
        <taxon>Metazoa</taxon>
        <taxon>Ecdysozoa</taxon>
        <taxon>Arthropoda</taxon>
        <taxon>Hexapoda</taxon>
        <taxon>Insecta</taxon>
        <taxon>Pterygota</taxon>
        <taxon>Neoptera</taxon>
        <taxon>Endopterygota</taxon>
        <taxon>Hymenoptera</taxon>
        <taxon>Apocrita</taxon>
        <taxon>Ichneumonoidea</taxon>
        <taxon>Braconidae</taxon>
        <taxon>Microgastrinae</taxon>
        <taxon>Cotesia</taxon>
    </lineage>
</organism>
<dbReference type="Proteomes" id="UP000729913">
    <property type="component" value="Unassembled WGS sequence"/>
</dbReference>
<sequence>MEVANVNDTATSLLEQSSNMNISSAMSSVTSSKSVQSVQTKKVIESSTSVKSVTTSSMKSHRSVEVEEEIEYIEDA</sequence>
<name>A0A8J5R3U4_9HYME</name>